<dbReference type="Proteomes" id="UP000887013">
    <property type="component" value="Unassembled WGS sequence"/>
</dbReference>
<accession>A0A8X6QEU3</accession>
<protein>
    <submittedName>
        <fullName evidence="1">Uncharacterized protein</fullName>
    </submittedName>
</protein>
<evidence type="ECO:0000313" key="1">
    <source>
        <dbReference type="EMBL" id="GFU23216.1"/>
    </source>
</evidence>
<sequence>MVDVINLVVEVCLFLIYWVVLGSDEPSLFEIIAYSIAVELLKIRSLRESSSGDILIGRGDEELQEILTHDDVSIVSTFDVPRECSVPELLIPESKNNILNPKYQPKINTIPIVHSEAVYSFCQALNLKARLAPVKNRVVFIPKKCPNQNKITPKVLSKMVYSMCLALNLEAELVN</sequence>
<name>A0A8X6QEU3_NEPPI</name>
<evidence type="ECO:0000313" key="2">
    <source>
        <dbReference type="Proteomes" id="UP000887013"/>
    </source>
</evidence>
<dbReference type="AlphaFoldDB" id="A0A8X6QEU3"/>
<dbReference type="EMBL" id="BMAW01031899">
    <property type="protein sequence ID" value="GFU23216.1"/>
    <property type="molecule type" value="Genomic_DNA"/>
</dbReference>
<keyword evidence="2" id="KW-1185">Reference proteome</keyword>
<proteinExistence type="predicted"/>
<comment type="caution">
    <text evidence="1">The sequence shown here is derived from an EMBL/GenBank/DDBJ whole genome shotgun (WGS) entry which is preliminary data.</text>
</comment>
<gene>
    <name evidence="1" type="ORF">NPIL_259331</name>
</gene>
<reference evidence="1" key="1">
    <citation type="submission" date="2020-08" db="EMBL/GenBank/DDBJ databases">
        <title>Multicomponent nature underlies the extraordinary mechanical properties of spider dragline silk.</title>
        <authorList>
            <person name="Kono N."/>
            <person name="Nakamura H."/>
            <person name="Mori M."/>
            <person name="Yoshida Y."/>
            <person name="Ohtoshi R."/>
            <person name="Malay A.D."/>
            <person name="Moran D.A.P."/>
            <person name="Tomita M."/>
            <person name="Numata K."/>
            <person name="Arakawa K."/>
        </authorList>
    </citation>
    <scope>NUCLEOTIDE SEQUENCE</scope>
</reference>
<organism evidence="1 2">
    <name type="scientific">Nephila pilipes</name>
    <name type="common">Giant wood spider</name>
    <name type="synonym">Nephila maculata</name>
    <dbReference type="NCBI Taxonomy" id="299642"/>
    <lineage>
        <taxon>Eukaryota</taxon>
        <taxon>Metazoa</taxon>
        <taxon>Ecdysozoa</taxon>
        <taxon>Arthropoda</taxon>
        <taxon>Chelicerata</taxon>
        <taxon>Arachnida</taxon>
        <taxon>Araneae</taxon>
        <taxon>Araneomorphae</taxon>
        <taxon>Entelegynae</taxon>
        <taxon>Araneoidea</taxon>
        <taxon>Nephilidae</taxon>
        <taxon>Nephila</taxon>
    </lineage>
</organism>